<dbReference type="FunFam" id="3.40.50.300:FF:001524">
    <property type="entry name" value="Si:dkey-126g1.7"/>
    <property type="match status" value="1"/>
</dbReference>
<dbReference type="PROSITE" id="PS50188">
    <property type="entry name" value="B302_SPRY"/>
    <property type="match status" value="1"/>
</dbReference>
<gene>
    <name evidence="10" type="primary">LOC114454757</name>
</gene>
<keyword evidence="5" id="KW-0547">Nucleotide-binding</keyword>
<name>A0A8C5DH72_GOUWI</name>
<dbReference type="Pfam" id="PF00622">
    <property type="entry name" value="SPRY"/>
    <property type="match status" value="1"/>
</dbReference>
<evidence type="ECO:0000256" key="5">
    <source>
        <dbReference type="ARBA" id="ARBA00022741"/>
    </source>
</evidence>
<evidence type="ECO:0000256" key="4">
    <source>
        <dbReference type="ARBA" id="ARBA00022737"/>
    </source>
</evidence>
<dbReference type="AlphaFoldDB" id="A0A8C5DH72"/>
<dbReference type="InterPro" id="IPR001870">
    <property type="entry name" value="B30.2/SPRY"/>
</dbReference>
<dbReference type="GO" id="GO:0005737">
    <property type="term" value="C:cytoplasm"/>
    <property type="evidence" value="ECO:0007669"/>
    <property type="project" value="UniProtKB-SubCell"/>
</dbReference>
<keyword evidence="6" id="KW-0067">ATP-binding</keyword>
<dbReference type="Pfam" id="PF17776">
    <property type="entry name" value="NLRC4_HD2"/>
    <property type="match status" value="1"/>
</dbReference>
<evidence type="ECO:0000256" key="6">
    <source>
        <dbReference type="ARBA" id="ARBA00022840"/>
    </source>
</evidence>
<evidence type="ECO:0000259" key="8">
    <source>
        <dbReference type="PROSITE" id="PS50188"/>
    </source>
</evidence>
<dbReference type="InterPro" id="IPR041267">
    <property type="entry name" value="NLRP_HD2"/>
</dbReference>
<dbReference type="GO" id="GO:0005524">
    <property type="term" value="F:ATP binding"/>
    <property type="evidence" value="ECO:0007669"/>
    <property type="project" value="UniProtKB-KW"/>
</dbReference>
<reference evidence="10" key="3">
    <citation type="submission" date="2025-09" db="UniProtKB">
        <authorList>
            <consortium name="Ensembl"/>
        </authorList>
    </citation>
    <scope>IDENTIFICATION</scope>
</reference>
<keyword evidence="3" id="KW-0433">Leucine-rich repeat</keyword>
<proteinExistence type="predicted"/>
<evidence type="ECO:0000256" key="2">
    <source>
        <dbReference type="ARBA" id="ARBA00022490"/>
    </source>
</evidence>
<dbReference type="SUPFAM" id="SSF52047">
    <property type="entry name" value="RNI-like"/>
    <property type="match status" value="1"/>
</dbReference>
<dbReference type="PANTHER" id="PTHR24106">
    <property type="entry name" value="NACHT, LRR AND CARD DOMAINS-CONTAINING"/>
    <property type="match status" value="1"/>
</dbReference>
<keyword evidence="11" id="KW-1185">Reference proteome</keyword>
<feature type="region of interest" description="Disordered" evidence="7">
    <location>
        <begin position="1"/>
        <end position="25"/>
    </location>
</feature>
<dbReference type="SMART" id="SM00368">
    <property type="entry name" value="LRR_RI"/>
    <property type="match status" value="3"/>
</dbReference>
<evidence type="ECO:0000259" key="9">
    <source>
        <dbReference type="PROSITE" id="PS50837"/>
    </source>
</evidence>
<dbReference type="Pfam" id="PF17779">
    <property type="entry name" value="WHD_NOD2"/>
    <property type="match status" value="1"/>
</dbReference>
<feature type="region of interest" description="Disordered" evidence="7">
    <location>
        <begin position="56"/>
        <end position="76"/>
    </location>
</feature>
<dbReference type="InterPro" id="IPR003877">
    <property type="entry name" value="SPRY_dom"/>
</dbReference>
<comment type="subcellular location">
    <subcellularLocation>
        <location evidence="1">Cytoplasm</location>
    </subcellularLocation>
</comment>
<dbReference type="Pfam" id="PF14484">
    <property type="entry name" value="FISNA"/>
    <property type="match status" value="1"/>
</dbReference>
<dbReference type="Gene3D" id="3.80.10.10">
    <property type="entry name" value="Ribonuclease Inhibitor"/>
    <property type="match status" value="1"/>
</dbReference>
<dbReference type="SUPFAM" id="SSF49899">
    <property type="entry name" value="Concanavalin A-like lectins/glucanases"/>
    <property type="match status" value="1"/>
</dbReference>
<dbReference type="InterPro" id="IPR006574">
    <property type="entry name" value="PRY"/>
</dbReference>
<reference evidence="10" key="2">
    <citation type="submission" date="2025-08" db="UniProtKB">
        <authorList>
            <consortium name="Ensembl"/>
        </authorList>
    </citation>
    <scope>IDENTIFICATION</scope>
</reference>
<dbReference type="Pfam" id="PF05729">
    <property type="entry name" value="NACHT"/>
    <property type="match status" value="1"/>
</dbReference>
<keyword evidence="4" id="KW-0677">Repeat</keyword>
<evidence type="ECO:0000313" key="11">
    <source>
        <dbReference type="Proteomes" id="UP000694680"/>
    </source>
</evidence>
<sequence length="1003" mass="113201">MHKVINFKGGPSTDPHSLEGVDGSSGAEPDSIFTLLEDNIISFVKAELKHMQRIVDGDDPECSESQMEGEDEEQRRSREAFLNITLYFLKRMKQEELAERLQSRTKAPQYKRELKSKLKKKFQCVSEGVAKAGSPTLLKEIYTELYITEGGGGDVNQEHEVIQIETASRTSDTAERAITLEELFKAPPGRPRPIRTVMTKGVAGIGKTLLTHKFTVDWAEDKAQQEVHFTFPLTFRELNVLRGRSFSLVRLVDHFFSGSKEAGICSFQDFLVLFILDGLDECRLPLDFLSTQTLTDVSESTSVEVLLINLIRGELLPSALLWITTRPAAANQIPPECVDMVTEVRGFTDPQKEEYFRRRSTDKEQVSRIMSHIMTCRSLHIMCHIPLFCWITATVLEDVLKSREKGELPRTLTQIYSHYVVLQNKVKMVKFDGGAATDQHWSPQNREMMKSLGKLAFEQLQKGKLIFYESDLTECGMDLRAASVCSGVFTQVFREESSLYQDKVFTFIHLSLQEFLAALHVHQTFISSKVNLLEHKPLNFPHSGGQPDFNLLYQSAVDEALRSPNGHLDLFLRFLLGLSLPTNQRLLQGLLTQTGIDSQTNQRTVEYIKKKLNESLSTERSINLFHCLNEVNDHFLLEQIQRSMRSGNLSTEELSPAQWSALVFILLSSQEHLDVFDLKRFSPSEEAFLKLLPVIKASKKVELSFCGLSERSCAALSSVLSSQSSSVKHLDLSNNDLQDSGVKLLCEGLKSPHCKLDYLSLSGCVITEVGGASLAAALSSNSSSVRKLDLSYNHPGDSAVKLLSQTLNTLRVDHGGEQRIKAGVRKYFCHIHLDTNSINRNLRLSDNNRMVTRVKKEEELYPDHQDRFDHYQVLCSTGLTGRCYWEVERNGDVSIAVSYRGIRRKGDIDDCWFGFNNQSWSLRCYGGFYYFRHNNIFTRTSCPCGSSGRVGVYVDCPDGRLSFYEVSSDSLTLIHTVCTSFTDTLYPGFGIWYYGSSVSLSPL</sequence>
<dbReference type="InterPro" id="IPR043136">
    <property type="entry name" value="B30.2/SPRY_sf"/>
</dbReference>
<organism evidence="10 11">
    <name type="scientific">Gouania willdenowi</name>
    <name type="common">Blunt-snouted clingfish</name>
    <name type="synonym">Lepadogaster willdenowi</name>
    <dbReference type="NCBI Taxonomy" id="441366"/>
    <lineage>
        <taxon>Eukaryota</taxon>
        <taxon>Metazoa</taxon>
        <taxon>Chordata</taxon>
        <taxon>Craniata</taxon>
        <taxon>Vertebrata</taxon>
        <taxon>Euteleostomi</taxon>
        <taxon>Actinopterygii</taxon>
        <taxon>Neopterygii</taxon>
        <taxon>Teleostei</taxon>
        <taxon>Neoteleostei</taxon>
        <taxon>Acanthomorphata</taxon>
        <taxon>Ovalentaria</taxon>
        <taxon>Blenniimorphae</taxon>
        <taxon>Blenniiformes</taxon>
        <taxon>Gobiesocoidei</taxon>
        <taxon>Gobiesocidae</taxon>
        <taxon>Gobiesocinae</taxon>
        <taxon>Gouania</taxon>
    </lineage>
</organism>
<dbReference type="InterPro" id="IPR041075">
    <property type="entry name" value="NOD1/2_WH"/>
</dbReference>
<dbReference type="InterPro" id="IPR001611">
    <property type="entry name" value="Leu-rich_rpt"/>
</dbReference>
<dbReference type="Gene3D" id="3.40.50.300">
    <property type="entry name" value="P-loop containing nucleotide triphosphate hydrolases"/>
    <property type="match status" value="1"/>
</dbReference>
<evidence type="ECO:0000256" key="7">
    <source>
        <dbReference type="SAM" id="MobiDB-lite"/>
    </source>
</evidence>
<feature type="domain" description="B30.2/SPRY" evidence="8">
    <location>
        <begin position="811"/>
        <end position="1003"/>
    </location>
</feature>
<evidence type="ECO:0000256" key="1">
    <source>
        <dbReference type="ARBA" id="ARBA00004496"/>
    </source>
</evidence>
<dbReference type="Pfam" id="PF13765">
    <property type="entry name" value="PRY"/>
    <property type="match status" value="1"/>
</dbReference>
<feature type="domain" description="NACHT" evidence="9">
    <location>
        <begin position="195"/>
        <end position="329"/>
    </location>
</feature>
<reference evidence="10" key="1">
    <citation type="submission" date="2020-06" db="EMBL/GenBank/DDBJ databases">
        <authorList>
            <consortium name="Wellcome Sanger Institute Data Sharing"/>
        </authorList>
    </citation>
    <scope>NUCLEOTIDE SEQUENCE [LARGE SCALE GENOMIC DNA]</scope>
</reference>
<dbReference type="InterPro" id="IPR032675">
    <property type="entry name" value="LRR_dom_sf"/>
</dbReference>
<keyword evidence="2" id="KW-0963">Cytoplasm</keyword>
<dbReference type="InterPro" id="IPR051261">
    <property type="entry name" value="NLR"/>
</dbReference>
<dbReference type="SMART" id="SM01288">
    <property type="entry name" value="FISNA"/>
    <property type="match status" value="1"/>
</dbReference>
<evidence type="ECO:0000256" key="3">
    <source>
        <dbReference type="ARBA" id="ARBA00022614"/>
    </source>
</evidence>
<dbReference type="PROSITE" id="PS50837">
    <property type="entry name" value="NACHT"/>
    <property type="match status" value="1"/>
</dbReference>
<dbReference type="InterPro" id="IPR013320">
    <property type="entry name" value="ConA-like_dom_sf"/>
</dbReference>
<dbReference type="Proteomes" id="UP000694680">
    <property type="component" value="Chromosome 21"/>
</dbReference>
<dbReference type="CDD" id="cd16040">
    <property type="entry name" value="SPRY_PRY_SNTX"/>
    <property type="match status" value="1"/>
</dbReference>
<dbReference type="Ensembl" id="ENSGWIT00000005686.1">
    <property type="protein sequence ID" value="ENSGWIP00000005297.1"/>
    <property type="gene ID" value="ENSGWIG00000002841.1"/>
</dbReference>
<dbReference type="InterPro" id="IPR029495">
    <property type="entry name" value="NACHT-assoc"/>
</dbReference>
<dbReference type="InterPro" id="IPR027417">
    <property type="entry name" value="P-loop_NTPase"/>
</dbReference>
<feature type="compositionally biased region" description="Acidic residues" evidence="7">
    <location>
        <begin position="57"/>
        <end position="72"/>
    </location>
</feature>
<protein>
    <submittedName>
        <fullName evidence="10">NLR family CARD domain-containing protein 3-like</fullName>
    </submittedName>
</protein>
<dbReference type="InterPro" id="IPR007111">
    <property type="entry name" value="NACHT_NTPase"/>
</dbReference>
<evidence type="ECO:0000313" key="10">
    <source>
        <dbReference type="Ensembl" id="ENSGWIP00000005297.1"/>
    </source>
</evidence>
<dbReference type="Pfam" id="PF13516">
    <property type="entry name" value="LRR_6"/>
    <property type="match status" value="1"/>
</dbReference>
<dbReference type="Gene3D" id="2.60.120.920">
    <property type="match status" value="1"/>
</dbReference>
<accession>A0A8C5DH72</accession>
<dbReference type="SMART" id="SM00589">
    <property type="entry name" value="PRY"/>
    <property type="match status" value="1"/>
</dbReference>